<dbReference type="EMBL" id="NMVQ01000043">
    <property type="protein sequence ID" value="OYO18657.1"/>
    <property type="molecule type" value="Genomic_DNA"/>
</dbReference>
<feature type="transmembrane region" description="Helical" evidence="2">
    <location>
        <begin position="173"/>
        <end position="192"/>
    </location>
</feature>
<dbReference type="Pfam" id="PF01841">
    <property type="entry name" value="Transglut_core"/>
    <property type="match status" value="1"/>
</dbReference>
<dbReference type="AlphaFoldDB" id="A0A255GS38"/>
<feature type="region of interest" description="Disordered" evidence="1">
    <location>
        <begin position="555"/>
        <end position="611"/>
    </location>
</feature>
<feature type="transmembrane region" description="Helical" evidence="2">
    <location>
        <begin position="620"/>
        <end position="641"/>
    </location>
</feature>
<name>A0A255GS38_9ACTN</name>
<feature type="transmembrane region" description="Helical" evidence="2">
    <location>
        <begin position="224"/>
        <end position="248"/>
    </location>
</feature>
<dbReference type="PANTHER" id="PTHR42736">
    <property type="entry name" value="PROTEIN-GLUTAMINE GAMMA-GLUTAMYLTRANSFERASE"/>
    <property type="match status" value="1"/>
</dbReference>
<evidence type="ECO:0000256" key="2">
    <source>
        <dbReference type="SAM" id="Phobius"/>
    </source>
</evidence>
<keyword evidence="2" id="KW-1133">Transmembrane helix</keyword>
<comment type="caution">
    <text evidence="4">The sequence shown here is derived from an EMBL/GenBank/DDBJ whole genome shotgun (WGS) entry which is preliminary data.</text>
</comment>
<evidence type="ECO:0000256" key="1">
    <source>
        <dbReference type="SAM" id="MobiDB-lite"/>
    </source>
</evidence>
<feature type="transmembrane region" description="Helical" evidence="2">
    <location>
        <begin position="56"/>
        <end position="76"/>
    </location>
</feature>
<gene>
    <name evidence="4" type="ORF">CGZ93_14660</name>
</gene>
<feature type="transmembrane region" description="Helical" evidence="2">
    <location>
        <begin position="116"/>
        <end position="137"/>
    </location>
</feature>
<dbReference type="InterPro" id="IPR038765">
    <property type="entry name" value="Papain-like_cys_pep_sf"/>
</dbReference>
<protein>
    <recommendedName>
        <fullName evidence="3">Transglutaminase-like domain-containing protein</fullName>
    </recommendedName>
</protein>
<dbReference type="SUPFAM" id="SSF54001">
    <property type="entry name" value="Cysteine proteinases"/>
    <property type="match status" value="1"/>
</dbReference>
<keyword evidence="5" id="KW-1185">Reference proteome</keyword>
<keyword evidence="2" id="KW-0472">Membrane</keyword>
<dbReference type="PANTHER" id="PTHR42736:SF1">
    <property type="entry name" value="PROTEIN-GLUTAMINE GAMMA-GLUTAMYLTRANSFERASE"/>
    <property type="match status" value="1"/>
</dbReference>
<evidence type="ECO:0000313" key="4">
    <source>
        <dbReference type="EMBL" id="OYO18657.1"/>
    </source>
</evidence>
<keyword evidence="2" id="KW-0812">Transmembrane</keyword>
<dbReference type="SMART" id="SM00460">
    <property type="entry name" value="TGc"/>
    <property type="match status" value="1"/>
</dbReference>
<feature type="compositionally biased region" description="Basic and acidic residues" evidence="1">
    <location>
        <begin position="601"/>
        <end position="611"/>
    </location>
</feature>
<dbReference type="InterPro" id="IPR052901">
    <property type="entry name" value="Bact_TGase-like"/>
</dbReference>
<proteinExistence type="predicted"/>
<accession>A0A255GS38</accession>
<reference evidence="4 5" key="1">
    <citation type="submission" date="2017-07" db="EMBL/GenBank/DDBJ databases">
        <title>Draft whole genome sequences of clinical Proprionibacteriaceae strains.</title>
        <authorList>
            <person name="Bernier A.-M."/>
            <person name="Bernard K."/>
            <person name="Domingo M.-C."/>
        </authorList>
    </citation>
    <scope>NUCLEOTIDE SEQUENCE [LARGE SCALE GENOMIC DNA]</scope>
    <source>
        <strain evidence="4 5">NML 130396</strain>
    </source>
</reference>
<feature type="transmembrane region" description="Helical" evidence="2">
    <location>
        <begin position="31"/>
        <end position="49"/>
    </location>
</feature>
<dbReference type="Gene3D" id="3.10.620.30">
    <property type="match status" value="1"/>
</dbReference>
<sequence>MAGLLVDLVAMLLLAGLVVLTFAPTFGHATIWRAGLGGAVLGIGVGLLTRLFRLPGWATALATAAAYFLVGGALAMPSTATAGLLPNARVLTGLATAAVQAWKSALTVDPPIGESGGLLAVPLITLLIAAVVSVRLARSPGRRYAPGRWTRWAWLPWLVAGVVGILFGLHTAVWPAPIALGVLAVSLVWTALQRSRARHGVLTRTASSGAGAGVGGAGGIAGRVLPVGAGALVLGIAAAVSLLALPMLQPLGPRVVLRDVVQPPLQVHDWPSPLQGFRAYAVDRADQVQLTVDGLPAGSRIRVATLDVWDGVTYNVSDDPSATDGGTFRRIGDLVPDPEDGRQASVQVRAEAYQDVWVPTVGATSAVAFTGPDQRGTALRENFYLNRASQTALSTTGLRRGDQATLQAVVVPAPPADRLRDASAADASLPTGAPAPDVLKERLALWTARAGSDAEAVNQIVTRLRQGYYSHGVDHPSLPGHSAYRIERMFTDEVMVGDEEQYAVAMALMLREAGMPARVGYGFAPQGAGRVSVRGADVTAWVEVKYEGLGWVAYQPAPPKDRKPPKLNNPDPGQLRPQVENPPPPPERPEKVPPDETEPVPPKDQEPPEKGFDLVANLPWILGAGIPLLVLVLPAAAIIGMKLRRARSRRLARSAVTRVSGGWAEVIDRARDLGVPVHRSLTRAEAAQVLSRRFSRSADGPADPNLLAWRADATVFGTGTPTTRQAAEYWDGVRAVVRGMTRSVPVPRRLLALLALGSLRHRADRPDR</sequence>
<feature type="domain" description="Transglutaminase-like" evidence="3">
    <location>
        <begin position="491"/>
        <end position="558"/>
    </location>
</feature>
<dbReference type="Proteomes" id="UP000216311">
    <property type="component" value="Unassembled WGS sequence"/>
</dbReference>
<feature type="transmembrane region" description="Helical" evidence="2">
    <location>
        <begin position="149"/>
        <end position="167"/>
    </location>
</feature>
<evidence type="ECO:0000313" key="5">
    <source>
        <dbReference type="Proteomes" id="UP000216311"/>
    </source>
</evidence>
<organism evidence="4 5">
    <name type="scientific">Enemella dayhoffiae</name>
    <dbReference type="NCBI Taxonomy" id="2016507"/>
    <lineage>
        <taxon>Bacteria</taxon>
        <taxon>Bacillati</taxon>
        <taxon>Actinomycetota</taxon>
        <taxon>Actinomycetes</taxon>
        <taxon>Propionibacteriales</taxon>
        <taxon>Propionibacteriaceae</taxon>
        <taxon>Enemella</taxon>
    </lineage>
</organism>
<evidence type="ECO:0000259" key="3">
    <source>
        <dbReference type="SMART" id="SM00460"/>
    </source>
</evidence>
<dbReference type="InterPro" id="IPR002931">
    <property type="entry name" value="Transglutaminase-like"/>
</dbReference>